<name>A0A1Y0EMZ8_9BURK</name>
<accession>A0A1Y0EMZ8</accession>
<organism evidence="1 2">
    <name type="scientific">Comamonas serinivorans</name>
    <dbReference type="NCBI Taxonomy" id="1082851"/>
    <lineage>
        <taxon>Bacteria</taxon>
        <taxon>Pseudomonadati</taxon>
        <taxon>Pseudomonadota</taxon>
        <taxon>Betaproteobacteria</taxon>
        <taxon>Burkholderiales</taxon>
        <taxon>Comamonadaceae</taxon>
        <taxon>Comamonas</taxon>
    </lineage>
</organism>
<dbReference type="RefSeq" id="WP_087279759.1">
    <property type="nucleotide sequence ID" value="NZ_CP021455.1"/>
</dbReference>
<evidence type="ECO:0000313" key="2">
    <source>
        <dbReference type="Proteomes" id="UP000196138"/>
    </source>
</evidence>
<dbReference type="AlphaFoldDB" id="A0A1Y0EMZ8"/>
<proteinExistence type="predicted"/>
<dbReference type="EMBL" id="CP021455">
    <property type="protein sequence ID" value="ARU04689.1"/>
    <property type="molecule type" value="Genomic_DNA"/>
</dbReference>
<dbReference type="Proteomes" id="UP000196138">
    <property type="component" value="Chromosome"/>
</dbReference>
<evidence type="ECO:0000313" key="1">
    <source>
        <dbReference type="EMBL" id="ARU04689.1"/>
    </source>
</evidence>
<gene>
    <name evidence="1" type="ORF">CCO03_08375</name>
</gene>
<protein>
    <submittedName>
        <fullName evidence="1">Uncharacterized protein</fullName>
    </submittedName>
</protein>
<dbReference type="KEGG" id="cser:CCO03_08375"/>
<reference evidence="1 2" key="1">
    <citation type="submission" date="2017-05" db="EMBL/GenBank/DDBJ databases">
        <authorList>
            <person name="Song R."/>
            <person name="Chenine A.L."/>
            <person name="Ruprecht R.M."/>
        </authorList>
    </citation>
    <scope>NUCLEOTIDE SEQUENCE [LARGE SCALE GENOMIC DNA]</scope>
    <source>
        <strain evidence="1 2">DSM 26136</strain>
    </source>
</reference>
<sequence length="73" mass="8105">MQQVEEAARFFGSLFGSGLNIRHWSMTFCWFFWYAAKLPSVRDLASAYRSATVLVTSSTTSSTVPMAVTNCAN</sequence>
<keyword evidence="2" id="KW-1185">Reference proteome</keyword>